<sequence length="69" mass="8103">MVYPLLGLVRCYRYFISPFLGRSCRFYPSCSEYADEALQRHGAWRGTWLALRRVSRCHPWHPGGFDPVP</sequence>
<dbReference type="HAMAP" id="MF_00386">
    <property type="entry name" value="UPF0161_YidD"/>
    <property type="match status" value="1"/>
</dbReference>
<dbReference type="AlphaFoldDB" id="A0A7Z7HNW7"/>
<organism evidence="2 3">
    <name type="scientific">Sterolibacterium denitrificans</name>
    <dbReference type="NCBI Taxonomy" id="157592"/>
    <lineage>
        <taxon>Bacteria</taxon>
        <taxon>Pseudomonadati</taxon>
        <taxon>Pseudomonadota</taxon>
        <taxon>Betaproteobacteria</taxon>
        <taxon>Nitrosomonadales</taxon>
        <taxon>Sterolibacteriaceae</taxon>
        <taxon>Sterolibacterium</taxon>
    </lineage>
</organism>
<name>A0A7Z7HNW7_9PROT</name>
<evidence type="ECO:0000313" key="3">
    <source>
        <dbReference type="Proteomes" id="UP000242886"/>
    </source>
</evidence>
<keyword evidence="1" id="KW-1003">Cell membrane</keyword>
<proteinExistence type="inferred from homology"/>
<evidence type="ECO:0000313" key="2">
    <source>
        <dbReference type="EMBL" id="SMB21641.1"/>
    </source>
</evidence>
<comment type="similarity">
    <text evidence="1">Belongs to the UPF0161 family.</text>
</comment>
<reference evidence="2" key="1">
    <citation type="submission" date="2017-03" db="EMBL/GenBank/DDBJ databases">
        <authorList>
            <consortium name="AG Boll"/>
        </authorList>
    </citation>
    <scope>NUCLEOTIDE SEQUENCE [LARGE SCALE GENOMIC DNA]</scope>
    <source>
        <strain evidence="2">Chol</strain>
    </source>
</reference>
<evidence type="ECO:0000256" key="1">
    <source>
        <dbReference type="HAMAP-Rule" id="MF_00386"/>
    </source>
</evidence>
<protein>
    <recommendedName>
        <fullName evidence="1">Putative membrane protein insertion efficiency factor</fullName>
    </recommendedName>
</protein>
<dbReference type="Proteomes" id="UP000242886">
    <property type="component" value="Chromosome SDENCHOL"/>
</dbReference>
<keyword evidence="3" id="KW-1185">Reference proteome</keyword>
<comment type="function">
    <text evidence="1">Could be involved in insertion of integral membrane proteins into the membrane.</text>
</comment>
<dbReference type="EMBL" id="LT837803">
    <property type="protein sequence ID" value="SMB21641.1"/>
    <property type="molecule type" value="Genomic_DNA"/>
</dbReference>
<dbReference type="PANTHER" id="PTHR33383:SF1">
    <property type="entry name" value="MEMBRANE PROTEIN INSERTION EFFICIENCY FACTOR-RELATED"/>
    <property type="match status" value="1"/>
</dbReference>
<dbReference type="GO" id="GO:0005886">
    <property type="term" value="C:plasma membrane"/>
    <property type="evidence" value="ECO:0007669"/>
    <property type="project" value="UniProtKB-SubCell"/>
</dbReference>
<accession>A0A7Z7HNW7</accession>
<dbReference type="PANTHER" id="PTHR33383">
    <property type="entry name" value="MEMBRANE PROTEIN INSERTION EFFICIENCY FACTOR-RELATED"/>
    <property type="match status" value="1"/>
</dbReference>
<dbReference type="SMART" id="SM01234">
    <property type="entry name" value="Haemolytic"/>
    <property type="match status" value="1"/>
</dbReference>
<comment type="subcellular location">
    <subcellularLocation>
        <location evidence="1">Cell membrane</location>
        <topology evidence="1">Peripheral membrane protein</topology>
        <orientation evidence="1">Cytoplasmic side</orientation>
    </subcellularLocation>
</comment>
<dbReference type="RefSeq" id="WP_231913000.1">
    <property type="nucleotide sequence ID" value="NZ_LT837803.1"/>
</dbReference>
<dbReference type="NCBIfam" id="TIGR00278">
    <property type="entry name" value="membrane protein insertion efficiency factor YidD"/>
    <property type="match status" value="1"/>
</dbReference>
<keyword evidence="1" id="KW-0472">Membrane</keyword>
<dbReference type="InterPro" id="IPR002696">
    <property type="entry name" value="Membr_insert_effic_factor_YidD"/>
</dbReference>
<dbReference type="Pfam" id="PF01809">
    <property type="entry name" value="YidD"/>
    <property type="match status" value="1"/>
</dbReference>
<gene>
    <name evidence="2" type="ORF">SDENCHOL_10376</name>
</gene>